<dbReference type="RefSeq" id="WP_014730093.1">
    <property type="nucleotide sequence ID" value="NC_017934.1"/>
</dbReference>
<dbReference type="GO" id="GO:0006313">
    <property type="term" value="P:DNA transposition"/>
    <property type="evidence" value="ECO:0007669"/>
    <property type="project" value="InterPro"/>
</dbReference>
<dbReference type="GO" id="GO:0004803">
    <property type="term" value="F:transposase activity"/>
    <property type="evidence" value="ECO:0007669"/>
    <property type="project" value="InterPro"/>
</dbReference>
<dbReference type="InterPro" id="IPR012337">
    <property type="entry name" value="RNaseH-like_sf"/>
</dbReference>
<dbReference type="EMBL" id="CP003532">
    <property type="protein sequence ID" value="AFK05929.1"/>
    <property type="molecule type" value="Genomic_DNA"/>
</dbReference>
<evidence type="ECO:0000259" key="1">
    <source>
        <dbReference type="Pfam" id="PF01609"/>
    </source>
</evidence>
<organism evidence="2 3">
    <name type="scientific">Mesotoga prima MesG1.Ag.4.2</name>
    <dbReference type="NCBI Taxonomy" id="660470"/>
    <lineage>
        <taxon>Bacteria</taxon>
        <taxon>Thermotogati</taxon>
        <taxon>Thermotogota</taxon>
        <taxon>Thermotogae</taxon>
        <taxon>Kosmotogales</taxon>
        <taxon>Kosmotogaceae</taxon>
        <taxon>Mesotoga</taxon>
    </lineage>
</organism>
<name>I2F1X6_9BACT</name>
<proteinExistence type="predicted"/>
<dbReference type="AlphaFoldDB" id="I2F1X6"/>
<feature type="domain" description="Transposase IS4-like" evidence="1">
    <location>
        <begin position="206"/>
        <end position="455"/>
    </location>
</feature>
<keyword evidence="3" id="KW-1185">Reference proteome</keyword>
<dbReference type="NCBIfam" id="NF033559">
    <property type="entry name" value="transpos_IS1634"/>
    <property type="match status" value="1"/>
</dbReference>
<accession>I2F1X6</accession>
<dbReference type="InterPro" id="IPR002559">
    <property type="entry name" value="Transposase_11"/>
</dbReference>
<sequence length="523" mass="61087">MFLRLKHFKNKDGSTRSYLQLVENIRVGNKTRQKVLVNLGRVDDLQNSGQIDRLIESLRNFSTKEWIRKEALNVNQTYLWGPVVIFEQLWKELGIERVLRRLLGDTDAVSDYVEAIFAMVLNRLVEPRSKRGVDKWVAKVYRPEFEQLSLQHYYRGLDYLEKFKEEVEEELFSNVKTLFNLNLDLVFWDTTSTYFQGEGPELSMYGRSKDHRSDCKQVMIGVLMTKDGFPVAHQVFPGNTADIDTFKIALEDIRRRFNIDRVIVVADRGMISNGLIEEIDKAGLSYIFGVKMRRSKRVEAVLNQPGDYEEVEENLKVKEVLHEGERYVICFNPFQAERDRIKREEIVKNLTKKLKQGPKSLVGNRGYRRYLSMQKTDVKIDQEKMASEIKYDGKYVLRTNAKLTNREVAQSYKLLWKVERAFRELKSGLDLRPIYHYTDTRVKGHIMICFLALVMETALCRKLKEIGSTFSYAEILEDLTEIRAVEITVENKHFLARTETMGNAYDAFKALKIRPPDLLKEIA</sequence>
<dbReference type="PANTHER" id="PTHR34614:SF2">
    <property type="entry name" value="TRANSPOSASE IS4-LIKE DOMAIN-CONTAINING PROTEIN"/>
    <property type="match status" value="1"/>
</dbReference>
<reference evidence="2 3" key="1">
    <citation type="journal article" date="2012" name="Genome Biol. Evol.">
        <title>Genome Sequence of the Mesophilic Thermotogales Bacterium Mesotoga prima MesG1.Ag.4.2 Reveals the Largest Thermotogales Genome To Date.</title>
        <authorList>
            <person name="Zhaxybayeva O."/>
            <person name="Swithers K.S."/>
            <person name="Foght J."/>
            <person name="Green A.G."/>
            <person name="Bruce D."/>
            <person name="Detter C."/>
            <person name="Han S."/>
            <person name="Teshima H."/>
            <person name="Han J."/>
            <person name="Woyke T."/>
            <person name="Pitluck S."/>
            <person name="Nolan M."/>
            <person name="Ivanova N."/>
            <person name="Pati A."/>
            <person name="Land M.L."/>
            <person name="Dlutek M."/>
            <person name="Doolittle W.F."/>
            <person name="Noll K.M."/>
            <person name="Nesbo C.L."/>
        </authorList>
    </citation>
    <scope>NUCLEOTIDE SEQUENCE [LARGE SCALE GENOMIC DNA]</scope>
    <source>
        <strain evidence="3">mesG1.Ag.4.2</strain>
    </source>
</reference>
<dbReference type="GO" id="GO:0003677">
    <property type="term" value="F:DNA binding"/>
    <property type="evidence" value="ECO:0007669"/>
    <property type="project" value="InterPro"/>
</dbReference>
<gene>
    <name evidence="2" type="ORF">Theba_0189</name>
</gene>
<evidence type="ECO:0000313" key="2">
    <source>
        <dbReference type="EMBL" id="AFK05929.1"/>
    </source>
</evidence>
<dbReference type="GeneID" id="87106047"/>
<dbReference type="SUPFAM" id="SSF53098">
    <property type="entry name" value="Ribonuclease H-like"/>
    <property type="match status" value="1"/>
</dbReference>
<dbReference type="PANTHER" id="PTHR34614">
    <property type="match status" value="1"/>
</dbReference>
<protein>
    <submittedName>
        <fullName evidence="2">Transposase</fullName>
    </submittedName>
</protein>
<dbReference type="KEGG" id="mpg:Theba_0189"/>
<dbReference type="InterPro" id="IPR047654">
    <property type="entry name" value="IS1634_transpos"/>
</dbReference>
<evidence type="ECO:0000313" key="3">
    <source>
        <dbReference type="Proteomes" id="UP000002881"/>
    </source>
</evidence>
<dbReference type="eggNOG" id="COG5421">
    <property type="taxonomic scope" value="Bacteria"/>
</dbReference>
<dbReference type="Proteomes" id="UP000002881">
    <property type="component" value="Chromosome"/>
</dbReference>
<dbReference type="HOGENOM" id="CLU_022426_5_1_0"/>
<dbReference type="Pfam" id="PF01609">
    <property type="entry name" value="DDE_Tnp_1"/>
    <property type="match status" value="1"/>
</dbReference>